<feature type="repeat" description="WD" evidence="4">
    <location>
        <begin position="273"/>
        <end position="301"/>
    </location>
</feature>
<dbReference type="PROSITE" id="PS50082">
    <property type="entry name" value="WD_REPEATS_2"/>
    <property type="match status" value="1"/>
</dbReference>
<dbReference type="SMART" id="SM00320">
    <property type="entry name" value="WD40"/>
    <property type="match status" value="2"/>
</dbReference>
<keyword evidence="1 4" id="KW-0853">WD repeat</keyword>
<dbReference type="InterPro" id="IPR015943">
    <property type="entry name" value="WD40/YVTN_repeat-like_dom_sf"/>
</dbReference>
<dbReference type="GO" id="GO:0005737">
    <property type="term" value="C:cytoplasm"/>
    <property type="evidence" value="ECO:0007669"/>
    <property type="project" value="UniProtKB-ARBA"/>
</dbReference>
<dbReference type="PANTHER" id="PTHR11227">
    <property type="entry name" value="WD-REPEAT PROTEIN INTERACTING WITH PHOSPHOINOSIDES WIPI -RELATED"/>
    <property type="match status" value="1"/>
</dbReference>
<reference evidence="5 6" key="1">
    <citation type="submission" date="2017-04" db="EMBL/GenBank/DDBJ databases">
        <authorList>
            <person name="Afonso C.L."/>
            <person name="Miller P.J."/>
            <person name="Scott M.A."/>
            <person name="Spackman E."/>
            <person name="Goraichik I."/>
            <person name="Dimitrov K.M."/>
            <person name="Suarez D.L."/>
            <person name="Swayne D.E."/>
        </authorList>
    </citation>
    <scope>NUCLEOTIDE SEQUENCE [LARGE SCALE GENOMIC DNA]</scope>
</reference>
<name>A0A1X7QZU0_9SACH</name>
<protein>
    <submittedName>
        <fullName evidence="5">Similar to Saccharomyces cerevisiae YFR021W ATG18 Phosphoinositide binding protein required for vesicle formation in autophagy and the cytoplasm-to-vacuole targeting (Cvt) pathway</fullName>
    </submittedName>
</protein>
<evidence type="ECO:0000256" key="3">
    <source>
        <dbReference type="ARBA" id="ARBA00025740"/>
    </source>
</evidence>
<dbReference type="SUPFAM" id="SSF50978">
    <property type="entry name" value="WD40 repeat-like"/>
    <property type="match status" value="1"/>
</dbReference>
<dbReference type="STRING" id="1789683.A0A1X7QZU0"/>
<dbReference type="InterPro" id="IPR048720">
    <property type="entry name" value="PROPPIN"/>
</dbReference>
<dbReference type="Proteomes" id="UP000196158">
    <property type="component" value="Unassembled WGS sequence"/>
</dbReference>
<evidence type="ECO:0000256" key="4">
    <source>
        <dbReference type="PROSITE-ProRule" id="PRU00221"/>
    </source>
</evidence>
<evidence type="ECO:0000313" key="6">
    <source>
        <dbReference type="Proteomes" id="UP000196158"/>
    </source>
</evidence>
<dbReference type="InterPro" id="IPR036322">
    <property type="entry name" value="WD40_repeat_dom_sf"/>
</dbReference>
<dbReference type="EMBL" id="FXLY01000003">
    <property type="protein sequence ID" value="SMN18963.1"/>
    <property type="molecule type" value="Genomic_DNA"/>
</dbReference>
<evidence type="ECO:0000256" key="2">
    <source>
        <dbReference type="ARBA" id="ARBA00022737"/>
    </source>
</evidence>
<organism evidence="5 6">
    <name type="scientific">Maudiozyma saulgeensis</name>
    <dbReference type="NCBI Taxonomy" id="1789683"/>
    <lineage>
        <taxon>Eukaryota</taxon>
        <taxon>Fungi</taxon>
        <taxon>Dikarya</taxon>
        <taxon>Ascomycota</taxon>
        <taxon>Saccharomycotina</taxon>
        <taxon>Saccharomycetes</taxon>
        <taxon>Saccharomycetales</taxon>
        <taxon>Saccharomycetaceae</taxon>
        <taxon>Maudiozyma</taxon>
    </lineage>
</organism>
<keyword evidence="2" id="KW-0677">Repeat</keyword>
<dbReference type="Pfam" id="PF21032">
    <property type="entry name" value="PROPPIN"/>
    <property type="match status" value="2"/>
</dbReference>
<dbReference type="Gene3D" id="2.130.10.10">
    <property type="entry name" value="YVTN repeat-like/Quinoprotein amine dehydrogenase"/>
    <property type="match status" value="1"/>
</dbReference>
<keyword evidence="6" id="KW-1185">Reference proteome</keyword>
<sequence length="577" mass="63777">MDTKESIDDVVNCIDFNQTGACISLGTSRGYDIFNCDPFGKFYSESEPDIGGYSIVEMLFSTSLVALVGNGDSPNLSPRKLRLVNIKKRSIICEITFPTSILSVKMNKSRVVVLLNLQIYIYDINNMTLLYVIDREPNQTNLISLSPNLDNNVLAYPSTSTAIYSEIRPNVTSNNINILHSKLSDPLSDDAVSNNVETAVDIDEYEDNENIGFEENTNNENNESYSRRAAELNLDNSNNNNNISNNVDNSDRPINNGDVILFDLDELQPTMVIEAHQNGIAALALSPDGLFLATASEKGTIIRIFNATTGFKLYQFRRGTYSTKIYSMSFSEDNQFLLACSSSKTVHIFKLGNIIGNNGLGVENDRVNGDIIKDDDDAADDNNNNLNNSCGGGYIDDSTVRKPYVDASRKTVARMIRNSSQNLTRRAAKTLGQIFPYKVTSILEPSRHFASLKIPIKDDVDKHVRSSAFIGGTTEISISDYPELFSIEDKRSNITNKNNSGGTVTGNIGIHGNRAFQNGYKMNSESNQLPTTTTTASSITMMVIRVVTTEGYLYNYVLDPERGGDCLLLSQYSLIEQ</sequence>
<comment type="similarity">
    <text evidence="3">Belongs to the WD repeat PROPPIN family.</text>
</comment>
<proteinExistence type="inferred from homology"/>
<accession>A0A1X7QZU0</accession>
<dbReference type="InterPro" id="IPR001680">
    <property type="entry name" value="WD40_rpt"/>
</dbReference>
<dbReference type="AlphaFoldDB" id="A0A1X7QZU0"/>
<gene>
    <name evidence="5" type="ORF">KASA_0P00869G</name>
</gene>
<evidence type="ECO:0000313" key="5">
    <source>
        <dbReference type="EMBL" id="SMN18963.1"/>
    </source>
</evidence>
<dbReference type="OrthoDB" id="1667587at2759"/>
<evidence type="ECO:0000256" key="1">
    <source>
        <dbReference type="ARBA" id="ARBA00022574"/>
    </source>
</evidence>